<feature type="domain" description="KIB1-4 beta-propeller" evidence="2">
    <location>
        <begin position="168"/>
        <end position="411"/>
    </location>
</feature>
<name>A0A835AKP9_9POAL</name>
<accession>A0A835AKP9</accession>
<dbReference type="PANTHER" id="PTHR33165:SF57">
    <property type="entry name" value="OS10G0568000 PROTEIN"/>
    <property type="match status" value="1"/>
</dbReference>
<protein>
    <recommendedName>
        <fullName evidence="2">KIB1-4 beta-propeller domain-containing protein</fullName>
    </recommendedName>
</protein>
<dbReference type="AlphaFoldDB" id="A0A835AKP9"/>
<dbReference type="EMBL" id="JACEFO010002349">
    <property type="protein sequence ID" value="KAF8664565.1"/>
    <property type="molecule type" value="Genomic_DNA"/>
</dbReference>
<proteinExistence type="predicted"/>
<evidence type="ECO:0000256" key="1">
    <source>
        <dbReference type="SAM" id="MobiDB-lite"/>
    </source>
</evidence>
<evidence type="ECO:0000313" key="4">
    <source>
        <dbReference type="Proteomes" id="UP000636709"/>
    </source>
</evidence>
<organism evidence="3 4">
    <name type="scientific">Digitaria exilis</name>
    <dbReference type="NCBI Taxonomy" id="1010633"/>
    <lineage>
        <taxon>Eukaryota</taxon>
        <taxon>Viridiplantae</taxon>
        <taxon>Streptophyta</taxon>
        <taxon>Embryophyta</taxon>
        <taxon>Tracheophyta</taxon>
        <taxon>Spermatophyta</taxon>
        <taxon>Magnoliopsida</taxon>
        <taxon>Liliopsida</taxon>
        <taxon>Poales</taxon>
        <taxon>Poaceae</taxon>
        <taxon>PACMAD clade</taxon>
        <taxon>Panicoideae</taxon>
        <taxon>Panicodae</taxon>
        <taxon>Paniceae</taxon>
        <taxon>Anthephorinae</taxon>
        <taxon>Digitaria</taxon>
    </lineage>
</organism>
<evidence type="ECO:0000313" key="3">
    <source>
        <dbReference type="EMBL" id="KAF8664565.1"/>
    </source>
</evidence>
<dbReference type="Pfam" id="PF03478">
    <property type="entry name" value="Beta-prop_KIB1-4"/>
    <property type="match status" value="1"/>
</dbReference>
<dbReference type="InterPro" id="IPR005174">
    <property type="entry name" value="KIB1-4_b-propeller"/>
</dbReference>
<dbReference type="OrthoDB" id="653077at2759"/>
<sequence length="456" mass="50111">MEKMMTPLRRSNRVAGASGAQIPFRRAAVLRDSGRPCSSTQIQSQRAKRKYMNPCVFWGAKRVRSALGGAGAGDKQALSGRSLPPPPHTNNSSSACTGWADLGDGPAGLIAEFALASDVADYARFRFACTAWQRCSPDPRAGGLDSRFLPREWIMLDKAHAGPRRHRFLNVSTSECVRMDLPELAEHRLLALTPEGLLLLLHEATLAVRLLNPLTHQSTELPRLTELLQATGYESAQSLEVYSVGLVAHASTVAVCFFSPMVLAVAKPGDKNWTVVTDEYMDSTLPFAGRFYCATKEGVMVLDTTSDQQPPRLVMVADRRKSFRFSPMAHSLHLVDNGGELMLVHRVQGNYYPRKCYVYKVDFESALLIPENSFNGRAVFMGMRRTISVPAGVFPHVAADTLYLAPECDREIVGYNIADGSKIPYQRSPIPDGWVGPVNIIACLCRCIQGIGERLA</sequence>
<reference evidence="3" key="1">
    <citation type="submission" date="2020-07" db="EMBL/GenBank/DDBJ databases">
        <title>Genome sequence and genetic diversity analysis of an under-domesticated orphan crop, white fonio (Digitaria exilis).</title>
        <authorList>
            <person name="Bennetzen J.L."/>
            <person name="Chen S."/>
            <person name="Ma X."/>
            <person name="Wang X."/>
            <person name="Yssel A.E.J."/>
            <person name="Chaluvadi S.R."/>
            <person name="Johnson M."/>
            <person name="Gangashetty P."/>
            <person name="Hamidou F."/>
            <person name="Sanogo M.D."/>
            <person name="Zwaenepoel A."/>
            <person name="Wallace J."/>
            <person name="Van De Peer Y."/>
            <person name="Van Deynze A."/>
        </authorList>
    </citation>
    <scope>NUCLEOTIDE SEQUENCE</scope>
    <source>
        <tissue evidence="3">Leaves</tissue>
    </source>
</reference>
<evidence type="ECO:0000259" key="2">
    <source>
        <dbReference type="Pfam" id="PF03478"/>
    </source>
</evidence>
<comment type="caution">
    <text evidence="3">The sequence shown here is derived from an EMBL/GenBank/DDBJ whole genome shotgun (WGS) entry which is preliminary data.</text>
</comment>
<feature type="region of interest" description="Disordered" evidence="1">
    <location>
        <begin position="70"/>
        <end position="97"/>
    </location>
</feature>
<dbReference type="PANTHER" id="PTHR33165">
    <property type="entry name" value="F-BOX DOMAIN CONTAINING PROTEIN-LIKE-RELATED"/>
    <property type="match status" value="1"/>
</dbReference>
<dbReference type="Proteomes" id="UP000636709">
    <property type="component" value="Unassembled WGS sequence"/>
</dbReference>
<keyword evidence="4" id="KW-1185">Reference proteome</keyword>
<gene>
    <name evidence="3" type="ORF">HU200_054747</name>
</gene>